<feature type="non-terminal residue" evidence="4">
    <location>
        <position position="289"/>
    </location>
</feature>
<reference evidence="4" key="1">
    <citation type="journal article" date="2014" name="Front. Microbiol.">
        <title>High frequency of phylogenetically diverse reductive dehalogenase-homologous genes in deep subseafloor sedimentary metagenomes.</title>
        <authorList>
            <person name="Kawai M."/>
            <person name="Futagami T."/>
            <person name="Toyoda A."/>
            <person name="Takaki Y."/>
            <person name="Nishi S."/>
            <person name="Hori S."/>
            <person name="Arai W."/>
            <person name="Tsubouchi T."/>
            <person name="Morono Y."/>
            <person name="Uchiyama I."/>
            <person name="Ito T."/>
            <person name="Fujiyama A."/>
            <person name="Inagaki F."/>
            <person name="Takami H."/>
        </authorList>
    </citation>
    <scope>NUCLEOTIDE SEQUENCE</scope>
    <source>
        <strain evidence="4">Expedition CK06-06</strain>
    </source>
</reference>
<keyword evidence="2" id="KW-0808">Transferase</keyword>
<evidence type="ECO:0000313" key="4">
    <source>
        <dbReference type="EMBL" id="GAI24287.1"/>
    </source>
</evidence>
<gene>
    <name evidence="4" type="ORF">S06H3_27863</name>
</gene>
<name>X1LY19_9ZZZZ</name>
<feature type="non-terminal residue" evidence="4">
    <location>
        <position position="1"/>
    </location>
</feature>
<dbReference type="GO" id="GO:0032259">
    <property type="term" value="P:methylation"/>
    <property type="evidence" value="ECO:0007669"/>
    <property type="project" value="UniProtKB-KW"/>
</dbReference>
<dbReference type="Pfam" id="PF00145">
    <property type="entry name" value="DNA_methylase"/>
    <property type="match status" value="1"/>
</dbReference>
<organism evidence="4">
    <name type="scientific">marine sediment metagenome</name>
    <dbReference type="NCBI Taxonomy" id="412755"/>
    <lineage>
        <taxon>unclassified sequences</taxon>
        <taxon>metagenomes</taxon>
        <taxon>ecological metagenomes</taxon>
    </lineage>
</organism>
<dbReference type="SUPFAM" id="SSF53335">
    <property type="entry name" value="S-adenosyl-L-methionine-dependent methyltransferases"/>
    <property type="match status" value="1"/>
</dbReference>
<dbReference type="InterPro" id="IPR050750">
    <property type="entry name" value="C5-MTase"/>
</dbReference>
<dbReference type="PROSITE" id="PS51679">
    <property type="entry name" value="SAM_MT_C5"/>
    <property type="match status" value="1"/>
</dbReference>
<dbReference type="PANTHER" id="PTHR46098:SF1">
    <property type="entry name" value="TRNA (CYTOSINE(38)-C(5))-METHYLTRANSFERASE"/>
    <property type="match status" value="1"/>
</dbReference>
<sequence length="289" mass="33449">QEKKQKPKYLILENVDRLLKSRAKQRGRDFALILASLADLGYAAEWRVINAADYGFPQRRRRIFIVGYHESSNIYKRVKKEADLSVWVIKNGLLARAFPVHQERELAYQKYQLGGELPEISDSFNKNSPTRSIFENSGVMINRNWLTIKTAALYKGKKKFLKDVLVKDSEVPDEFYINELDLERWKYLKGSKNEERKSGNGHVYRYIEGRMTFPDDLLKPSRTIITGEGGPAPSRFKHVVKTKKRLRRLTPIELERLNMFPDNHTLGGSDTKRAFFMGNALVVGVIEKL</sequence>
<dbReference type="EMBL" id="BARV01016202">
    <property type="protein sequence ID" value="GAI24287.1"/>
    <property type="molecule type" value="Genomic_DNA"/>
</dbReference>
<dbReference type="InterPro" id="IPR001525">
    <property type="entry name" value="C5_MeTfrase"/>
</dbReference>
<dbReference type="PRINTS" id="PR00105">
    <property type="entry name" value="C5METTRFRASE"/>
</dbReference>
<proteinExistence type="predicted"/>
<evidence type="ECO:0000256" key="1">
    <source>
        <dbReference type="ARBA" id="ARBA00022603"/>
    </source>
</evidence>
<evidence type="ECO:0000256" key="3">
    <source>
        <dbReference type="ARBA" id="ARBA00022691"/>
    </source>
</evidence>
<evidence type="ECO:0000256" key="2">
    <source>
        <dbReference type="ARBA" id="ARBA00022679"/>
    </source>
</evidence>
<keyword evidence="1" id="KW-0489">Methyltransferase</keyword>
<comment type="caution">
    <text evidence="4">The sequence shown here is derived from an EMBL/GenBank/DDBJ whole genome shotgun (WGS) entry which is preliminary data.</text>
</comment>
<dbReference type="GO" id="GO:0008168">
    <property type="term" value="F:methyltransferase activity"/>
    <property type="evidence" value="ECO:0007669"/>
    <property type="project" value="UniProtKB-KW"/>
</dbReference>
<protein>
    <recommendedName>
        <fullName evidence="5">DNA (cytosine-5-)-methyltransferase</fullName>
    </recommendedName>
</protein>
<dbReference type="Gene3D" id="3.40.50.150">
    <property type="entry name" value="Vaccinia Virus protein VP39"/>
    <property type="match status" value="1"/>
</dbReference>
<dbReference type="Gene3D" id="3.90.120.10">
    <property type="entry name" value="DNA Methylase, subunit A, domain 2"/>
    <property type="match status" value="1"/>
</dbReference>
<dbReference type="NCBIfam" id="TIGR00675">
    <property type="entry name" value="dcm"/>
    <property type="match status" value="1"/>
</dbReference>
<dbReference type="InterPro" id="IPR029063">
    <property type="entry name" value="SAM-dependent_MTases_sf"/>
</dbReference>
<dbReference type="PANTHER" id="PTHR46098">
    <property type="entry name" value="TRNA (CYTOSINE(38)-C(5))-METHYLTRANSFERASE"/>
    <property type="match status" value="1"/>
</dbReference>
<keyword evidence="3" id="KW-0949">S-adenosyl-L-methionine</keyword>
<evidence type="ECO:0008006" key="5">
    <source>
        <dbReference type="Google" id="ProtNLM"/>
    </source>
</evidence>
<accession>X1LY19</accession>
<dbReference type="AlphaFoldDB" id="X1LY19"/>